<evidence type="ECO:0000313" key="3">
    <source>
        <dbReference type="EMBL" id="QDA61936.1"/>
    </source>
</evidence>
<feature type="domain" description="Amidohydrolase-related" evidence="2">
    <location>
        <begin position="78"/>
        <end position="420"/>
    </location>
</feature>
<dbReference type="InterPro" id="IPR006680">
    <property type="entry name" value="Amidohydro-rel"/>
</dbReference>
<protein>
    <submittedName>
        <fullName evidence="3">Amidohydrolase family protein</fullName>
    </submittedName>
</protein>
<dbReference type="OrthoDB" id="9797498at2"/>
<dbReference type="CDD" id="cd01299">
    <property type="entry name" value="Met_dep_hydrolase_A"/>
    <property type="match status" value="1"/>
</dbReference>
<dbReference type="SUPFAM" id="SSF51556">
    <property type="entry name" value="Metallo-dependent hydrolases"/>
    <property type="match status" value="1"/>
</dbReference>
<gene>
    <name evidence="3" type="ORF">FHG12_18340</name>
</gene>
<feature type="chain" id="PRO_5022777364" evidence="1">
    <location>
        <begin position="25"/>
        <end position="431"/>
    </location>
</feature>
<dbReference type="Gene3D" id="3.20.20.140">
    <property type="entry name" value="Metal-dependent hydrolases"/>
    <property type="match status" value="1"/>
</dbReference>
<evidence type="ECO:0000256" key="1">
    <source>
        <dbReference type="SAM" id="SignalP"/>
    </source>
</evidence>
<dbReference type="RefSeq" id="WP_139517148.1">
    <property type="nucleotide sequence ID" value="NZ_CP040896.1"/>
</dbReference>
<accession>A0A5B8A5G2</accession>
<dbReference type="Proteomes" id="UP000305398">
    <property type="component" value="Chromosome"/>
</dbReference>
<dbReference type="InterPro" id="IPR032466">
    <property type="entry name" value="Metal_Hydrolase"/>
</dbReference>
<dbReference type="InterPro" id="IPR011059">
    <property type="entry name" value="Metal-dep_hydrolase_composite"/>
</dbReference>
<dbReference type="InterPro" id="IPR051781">
    <property type="entry name" value="Metallo-dep_Hydrolase"/>
</dbReference>
<evidence type="ECO:0000259" key="2">
    <source>
        <dbReference type="Pfam" id="PF01979"/>
    </source>
</evidence>
<dbReference type="AlphaFoldDB" id="A0A5B8A5G2"/>
<keyword evidence="1" id="KW-0732">Signal</keyword>
<organism evidence="3 4">
    <name type="scientific">Hymenobacter jejuensis</name>
    <dbReference type="NCBI Taxonomy" id="2502781"/>
    <lineage>
        <taxon>Bacteria</taxon>
        <taxon>Pseudomonadati</taxon>
        <taxon>Bacteroidota</taxon>
        <taxon>Cytophagia</taxon>
        <taxon>Cytophagales</taxon>
        <taxon>Hymenobacteraceae</taxon>
        <taxon>Hymenobacter</taxon>
    </lineage>
</organism>
<dbReference type="SUPFAM" id="SSF51338">
    <property type="entry name" value="Composite domain of metallo-dependent hydrolases"/>
    <property type="match status" value="1"/>
</dbReference>
<feature type="signal peptide" evidence="1">
    <location>
        <begin position="1"/>
        <end position="24"/>
    </location>
</feature>
<dbReference type="InterPro" id="IPR057744">
    <property type="entry name" value="OTAase-like"/>
</dbReference>
<reference evidence="3 4" key="1">
    <citation type="submission" date="2019-06" db="EMBL/GenBank/DDBJ databases">
        <authorList>
            <person name="Srinivasan S."/>
        </authorList>
    </citation>
    <scope>NUCLEOTIDE SEQUENCE [LARGE SCALE GENOMIC DNA]</scope>
    <source>
        <strain evidence="3 4">17J68-5</strain>
    </source>
</reference>
<proteinExistence type="predicted"/>
<evidence type="ECO:0000313" key="4">
    <source>
        <dbReference type="Proteomes" id="UP000305398"/>
    </source>
</evidence>
<name>A0A5B8A5G2_9BACT</name>
<dbReference type="GO" id="GO:0016810">
    <property type="term" value="F:hydrolase activity, acting on carbon-nitrogen (but not peptide) bonds"/>
    <property type="evidence" value="ECO:0007669"/>
    <property type="project" value="InterPro"/>
</dbReference>
<dbReference type="KEGG" id="hyj:FHG12_18340"/>
<dbReference type="PANTHER" id="PTHR43135:SF3">
    <property type="entry name" value="ALPHA-D-RIBOSE 1-METHYLPHOSPHONATE 5-TRIPHOSPHATE DIPHOSPHATASE"/>
    <property type="match status" value="1"/>
</dbReference>
<dbReference type="Pfam" id="PF01979">
    <property type="entry name" value="Amidohydro_1"/>
    <property type="match status" value="1"/>
</dbReference>
<dbReference type="Gene3D" id="2.30.40.10">
    <property type="entry name" value="Urease, subunit C, domain 1"/>
    <property type="match status" value="1"/>
</dbReference>
<dbReference type="EMBL" id="CP040896">
    <property type="protein sequence ID" value="QDA61936.1"/>
    <property type="molecule type" value="Genomic_DNA"/>
</dbReference>
<keyword evidence="4" id="KW-1185">Reference proteome</keyword>
<keyword evidence="3" id="KW-0378">Hydrolase</keyword>
<sequence length="431" mass="46224">MLKRYSSFLLLTALAMSLAVSSQAQVKALRFGRLVDGRGHVLQDAVVLVEGERIVKVGTGASAVPANAQVVDLRAYTAIPGMIDAHTHMTFYWDKTPGSRPWAQLGSLGPAVTVFLAQENAKKTLETGVTTVRDLGSFDNMDLAMRDLINRGAMVGPRMFVADYGLHINSSPYKPGATPDPGQADGVEQVQRVARQQLASGADWIKMYGSTGSDQDVTGFQTFTYEEMKAAADVAHKAGKRIAIHTYGPDGARDAVRAGANTVEHATDMDKATIADMARRGTIYVPTVDHNRYYVAHKEEFGYDSAVVNRLNKYIARNFETLRQAVKAKVKIGMGSDAVFTGFGENTRELEWFVKAGMTPAQALATATTTGAEMLGLEKSLGAIAPGYYADIVAVAGDPLTDINVVINGVKWVMKGGQVVVDKTPAASSAK</sequence>
<dbReference type="PANTHER" id="PTHR43135">
    <property type="entry name" value="ALPHA-D-RIBOSE 1-METHYLPHOSPHONATE 5-TRIPHOSPHATE DIPHOSPHATASE"/>
    <property type="match status" value="1"/>
</dbReference>